<dbReference type="OrthoDB" id="10438822at2759"/>
<evidence type="ECO:0000313" key="1">
    <source>
        <dbReference type="EMBL" id="CAG8453471.1"/>
    </source>
</evidence>
<organism evidence="1 2">
    <name type="scientific">Ambispora leptoticha</name>
    <dbReference type="NCBI Taxonomy" id="144679"/>
    <lineage>
        <taxon>Eukaryota</taxon>
        <taxon>Fungi</taxon>
        <taxon>Fungi incertae sedis</taxon>
        <taxon>Mucoromycota</taxon>
        <taxon>Glomeromycotina</taxon>
        <taxon>Glomeromycetes</taxon>
        <taxon>Archaeosporales</taxon>
        <taxon>Ambisporaceae</taxon>
        <taxon>Ambispora</taxon>
    </lineage>
</organism>
<dbReference type="Proteomes" id="UP000789508">
    <property type="component" value="Unassembled WGS sequence"/>
</dbReference>
<reference evidence="1" key="1">
    <citation type="submission" date="2021-06" db="EMBL/GenBank/DDBJ databases">
        <authorList>
            <person name="Kallberg Y."/>
            <person name="Tangrot J."/>
            <person name="Rosling A."/>
        </authorList>
    </citation>
    <scope>NUCLEOTIDE SEQUENCE</scope>
    <source>
        <strain evidence="1">FL130A</strain>
    </source>
</reference>
<accession>A0A9N8VFD3</accession>
<comment type="caution">
    <text evidence="1">The sequence shown here is derived from an EMBL/GenBank/DDBJ whole genome shotgun (WGS) entry which is preliminary data.</text>
</comment>
<proteinExistence type="predicted"/>
<evidence type="ECO:0000313" key="2">
    <source>
        <dbReference type="Proteomes" id="UP000789508"/>
    </source>
</evidence>
<keyword evidence="2" id="KW-1185">Reference proteome</keyword>
<dbReference type="EMBL" id="CAJVPS010000112">
    <property type="protein sequence ID" value="CAG8453471.1"/>
    <property type="molecule type" value="Genomic_DNA"/>
</dbReference>
<dbReference type="AlphaFoldDB" id="A0A9N8VFD3"/>
<name>A0A9N8VFD3_9GLOM</name>
<gene>
    <name evidence="1" type="ORF">ALEPTO_LOCUS1144</name>
</gene>
<sequence length="99" mass="11360">MSCALKCNTVLIYKGRQRTISNLTEADIVSMVKADAMLESETVLSDTDYHEGNEIFQEQSPDEVFTSDELNVLRRKISTFEYLIDKAKKQSLLDCYLEK</sequence>
<protein>
    <submittedName>
        <fullName evidence="1">7920_t:CDS:1</fullName>
    </submittedName>
</protein>